<dbReference type="PANTHER" id="PTHR11361">
    <property type="entry name" value="DNA MISMATCH REPAIR PROTEIN MUTS FAMILY MEMBER"/>
    <property type="match status" value="1"/>
</dbReference>
<evidence type="ECO:0000259" key="7">
    <source>
        <dbReference type="SMART" id="SM00533"/>
    </source>
</evidence>
<evidence type="ECO:0000256" key="1">
    <source>
        <dbReference type="ARBA" id="ARBA00006271"/>
    </source>
</evidence>
<proteinExistence type="inferred from homology"/>
<keyword evidence="3" id="KW-0227">DNA damage</keyword>
<dbReference type="GO" id="GO:0006298">
    <property type="term" value="P:mismatch repair"/>
    <property type="evidence" value="ECO:0007669"/>
    <property type="project" value="InterPro"/>
</dbReference>
<comment type="similarity">
    <text evidence="1">Belongs to the DNA mismatch repair MutS family.</text>
</comment>
<dbReference type="SMART" id="SM00533">
    <property type="entry name" value="MUTSd"/>
    <property type="match status" value="1"/>
</dbReference>
<dbReference type="GO" id="GO:0005829">
    <property type="term" value="C:cytosol"/>
    <property type="evidence" value="ECO:0007669"/>
    <property type="project" value="TreeGrafter"/>
</dbReference>
<keyword evidence="4" id="KW-0067">ATP-binding</keyword>
<keyword evidence="2" id="KW-0547">Nucleotide-binding</keyword>
<dbReference type="Proteomes" id="UP000740557">
    <property type="component" value="Unassembled WGS sequence"/>
</dbReference>
<dbReference type="Pfam" id="PF01624">
    <property type="entry name" value="MutS_I"/>
    <property type="match status" value="1"/>
</dbReference>
<organism evidence="8 9">
    <name type="scientific">candidate division WWE3 bacterium</name>
    <dbReference type="NCBI Taxonomy" id="2053526"/>
    <lineage>
        <taxon>Bacteria</taxon>
        <taxon>Katanobacteria</taxon>
    </lineage>
</organism>
<keyword evidence="5" id="KW-0238">DNA-binding</keyword>
<reference evidence="8" key="2">
    <citation type="journal article" date="2021" name="Microbiome">
        <title>Successional dynamics and alternative stable states in a saline activated sludge microbial community over 9 years.</title>
        <authorList>
            <person name="Wang Y."/>
            <person name="Ye J."/>
            <person name="Ju F."/>
            <person name="Liu L."/>
            <person name="Boyd J.A."/>
            <person name="Deng Y."/>
            <person name="Parks D.H."/>
            <person name="Jiang X."/>
            <person name="Yin X."/>
            <person name="Woodcroft B.J."/>
            <person name="Tyson G.W."/>
            <person name="Hugenholtz P."/>
            <person name="Polz M.F."/>
            <person name="Zhang T."/>
        </authorList>
    </citation>
    <scope>NUCLEOTIDE SEQUENCE</scope>
    <source>
        <strain evidence="8">HKST-UBA79</strain>
    </source>
</reference>
<sequence>MSQKQDIVVEYNGLEFSTPMMVQYVELKEKYPDCLIFFRLGDFYELFLEDAQIGAKVLGITLTSRSRGKDGRIPMAGVPYHAVDNYLSKLVKEGHKVAIAEQLSDPSVGDLVQRDIVRIVTPGTLLDEKVLDSKQNNYVAALQIDPKSVGFSFADVTTGTFHTSQFGYENLEKVLADQFTKFSPSECILPEESYNNPIHLKAIKNVSDVNIYPFSTWNNVANSSSNAGKFLKDHFNIKSLDAFSMEDSDSSVKSSAALLAYLKETQKDQVSHVKKISNFASSEFVHLDRSTIFNLELFRTIRDGGKKGSLVDTLDRTSTPMGARLLRDWIIKPLVNKSKLEARFDFIDELINKFQIRRSLIEDLSKMNDIERILSRATAGSWFARDLLNIRDTLNLCLKIKSNLDLLSVPIAKELGSQISSDLDTVSKIITKAITPDPPIDLKIGGLINAGVSKELDELKGSISNSTDWLAKLEEVERKATGISTLRVGFNKVFGYYIEVTKSNSPLVPDRYVRKQTLVNAERYITNEL</sequence>
<evidence type="ECO:0000256" key="5">
    <source>
        <dbReference type="ARBA" id="ARBA00023125"/>
    </source>
</evidence>
<protein>
    <submittedName>
        <fullName evidence="8">DNA mismatch repair protein MutS</fullName>
    </submittedName>
</protein>
<feature type="domain" description="DNA mismatch repair protein MutS core" evidence="7">
    <location>
        <begin position="305"/>
        <end position="529"/>
    </location>
</feature>
<dbReference type="Pfam" id="PF05188">
    <property type="entry name" value="MutS_II"/>
    <property type="match status" value="1"/>
</dbReference>
<evidence type="ECO:0000256" key="6">
    <source>
        <dbReference type="ARBA" id="ARBA00023204"/>
    </source>
</evidence>
<dbReference type="SUPFAM" id="SSF55271">
    <property type="entry name" value="DNA repair protein MutS, domain I"/>
    <property type="match status" value="1"/>
</dbReference>
<dbReference type="SUPFAM" id="SSF48334">
    <property type="entry name" value="DNA repair protein MutS, domain III"/>
    <property type="match status" value="1"/>
</dbReference>
<evidence type="ECO:0000313" key="9">
    <source>
        <dbReference type="Proteomes" id="UP000740557"/>
    </source>
</evidence>
<keyword evidence="6" id="KW-0234">DNA repair</keyword>
<dbReference type="InterPro" id="IPR036678">
    <property type="entry name" value="MutS_con_dom_sf"/>
</dbReference>
<dbReference type="InterPro" id="IPR007696">
    <property type="entry name" value="DNA_mismatch_repair_MutS_core"/>
</dbReference>
<name>A0A955EE02_UNCKA</name>
<dbReference type="FunFam" id="3.40.1170.10:FF:000001">
    <property type="entry name" value="DNA mismatch repair protein MutS"/>
    <property type="match status" value="1"/>
</dbReference>
<dbReference type="GO" id="GO:0030983">
    <property type="term" value="F:mismatched DNA binding"/>
    <property type="evidence" value="ECO:0007669"/>
    <property type="project" value="InterPro"/>
</dbReference>
<evidence type="ECO:0000256" key="3">
    <source>
        <dbReference type="ARBA" id="ARBA00022763"/>
    </source>
</evidence>
<evidence type="ECO:0000256" key="2">
    <source>
        <dbReference type="ARBA" id="ARBA00022741"/>
    </source>
</evidence>
<reference evidence="8" key="1">
    <citation type="submission" date="2020-04" db="EMBL/GenBank/DDBJ databases">
        <authorList>
            <person name="Zhang T."/>
        </authorList>
    </citation>
    <scope>NUCLEOTIDE SEQUENCE</scope>
    <source>
        <strain evidence="8">HKST-UBA79</strain>
    </source>
</reference>
<gene>
    <name evidence="8" type="primary">mutS</name>
    <name evidence="8" type="ORF">KC980_02775</name>
</gene>
<dbReference type="GO" id="GO:0005524">
    <property type="term" value="F:ATP binding"/>
    <property type="evidence" value="ECO:0007669"/>
    <property type="project" value="UniProtKB-KW"/>
</dbReference>
<dbReference type="InterPro" id="IPR045076">
    <property type="entry name" value="MutS"/>
</dbReference>
<evidence type="ECO:0000313" key="8">
    <source>
        <dbReference type="EMBL" id="MCA9308409.1"/>
    </source>
</evidence>
<dbReference type="Gene3D" id="3.40.1170.10">
    <property type="entry name" value="DNA repair protein MutS, domain I"/>
    <property type="match status" value="1"/>
</dbReference>
<dbReference type="InterPro" id="IPR007695">
    <property type="entry name" value="DNA_mismatch_repair_MutS-lik_N"/>
</dbReference>
<dbReference type="InterPro" id="IPR007860">
    <property type="entry name" value="DNA_mmatch_repair_MutS_con_dom"/>
</dbReference>
<dbReference type="PANTHER" id="PTHR11361:SF34">
    <property type="entry name" value="DNA MISMATCH REPAIR PROTEIN MSH1, MITOCHONDRIAL"/>
    <property type="match status" value="1"/>
</dbReference>
<dbReference type="InterPro" id="IPR016151">
    <property type="entry name" value="DNA_mismatch_repair_MutS_N"/>
</dbReference>
<feature type="non-terminal residue" evidence="8">
    <location>
        <position position="529"/>
    </location>
</feature>
<dbReference type="Gene3D" id="3.30.420.110">
    <property type="entry name" value="MutS, connector domain"/>
    <property type="match status" value="1"/>
</dbReference>
<dbReference type="InterPro" id="IPR036187">
    <property type="entry name" value="DNA_mismatch_repair_MutS_sf"/>
</dbReference>
<dbReference type="SUPFAM" id="SSF53150">
    <property type="entry name" value="DNA repair protein MutS, domain II"/>
    <property type="match status" value="1"/>
</dbReference>
<dbReference type="AlphaFoldDB" id="A0A955EE02"/>
<dbReference type="Gene3D" id="1.10.1420.10">
    <property type="match status" value="2"/>
</dbReference>
<dbReference type="NCBIfam" id="NF003810">
    <property type="entry name" value="PRK05399.1"/>
    <property type="match status" value="1"/>
</dbReference>
<accession>A0A955EE02</accession>
<dbReference type="EMBL" id="JAGQNX010000079">
    <property type="protein sequence ID" value="MCA9308409.1"/>
    <property type="molecule type" value="Genomic_DNA"/>
</dbReference>
<evidence type="ECO:0000256" key="4">
    <source>
        <dbReference type="ARBA" id="ARBA00022840"/>
    </source>
</evidence>
<comment type="caution">
    <text evidence="8">The sequence shown here is derived from an EMBL/GenBank/DDBJ whole genome shotgun (WGS) entry which is preliminary data.</text>
</comment>
<dbReference type="GO" id="GO:0140664">
    <property type="term" value="F:ATP-dependent DNA damage sensor activity"/>
    <property type="evidence" value="ECO:0007669"/>
    <property type="project" value="InterPro"/>
</dbReference>
<dbReference type="Pfam" id="PF05192">
    <property type="entry name" value="MutS_III"/>
    <property type="match status" value="1"/>
</dbReference>